<dbReference type="EMBL" id="JBHHMI010000013">
    <property type="protein sequence ID" value="MFB5268171.1"/>
    <property type="molecule type" value="Genomic_DNA"/>
</dbReference>
<name>A0ABV5AVD8_9BACL</name>
<keyword evidence="2" id="KW-1185">Reference proteome</keyword>
<proteinExistence type="predicted"/>
<evidence type="ECO:0000313" key="1">
    <source>
        <dbReference type="EMBL" id="MFB5268171.1"/>
    </source>
</evidence>
<evidence type="ECO:0000313" key="2">
    <source>
        <dbReference type="Proteomes" id="UP001580346"/>
    </source>
</evidence>
<protein>
    <submittedName>
        <fullName evidence="1">Uncharacterized protein</fullName>
    </submittedName>
</protein>
<dbReference type="Proteomes" id="UP001580346">
    <property type="component" value="Unassembled WGS sequence"/>
</dbReference>
<gene>
    <name evidence="1" type="ORF">ACE41H_15490</name>
</gene>
<dbReference type="RefSeq" id="WP_375356325.1">
    <property type="nucleotide sequence ID" value="NZ_JBHHMI010000013.1"/>
</dbReference>
<reference evidence="1 2" key="1">
    <citation type="submission" date="2024-09" db="EMBL/GenBank/DDBJ databases">
        <title>Paenibacillus zeirhizospherea sp. nov., isolated from surface of the maize (Zea mays) roots in a horticulture field, Hungary.</title>
        <authorList>
            <person name="Marton D."/>
            <person name="Farkas M."/>
            <person name="Bedics A."/>
            <person name="Toth E."/>
            <person name="Tancsics A."/>
            <person name="Boka K."/>
            <person name="Maroti G."/>
            <person name="Kriszt B."/>
            <person name="Cserhati M."/>
        </authorList>
    </citation>
    <scope>NUCLEOTIDE SEQUENCE [LARGE SCALE GENOMIC DNA]</scope>
    <source>
        <strain evidence="1 2">KCTC 33519</strain>
    </source>
</reference>
<comment type="caution">
    <text evidence="1">The sequence shown here is derived from an EMBL/GenBank/DDBJ whole genome shotgun (WGS) entry which is preliminary data.</text>
</comment>
<sequence length="63" mass="7391">MTRSMRFWANVRAVQDRKDQKVDELLSRVEVHGKWKHGALLVDIAEAECVAIWRTLLFLQLIV</sequence>
<accession>A0ABV5AVD8</accession>
<organism evidence="1 2">
    <name type="scientific">Paenibacillus enshidis</name>
    <dbReference type="NCBI Taxonomy" id="1458439"/>
    <lineage>
        <taxon>Bacteria</taxon>
        <taxon>Bacillati</taxon>
        <taxon>Bacillota</taxon>
        <taxon>Bacilli</taxon>
        <taxon>Bacillales</taxon>
        <taxon>Paenibacillaceae</taxon>
        <taxon>Paenibacillus</taxon>
    </lineage>
</organism>